<name>A0A183IY66_9BILA</name>
<organism evidence="3">
    <name type="scientific">Soboliphyme baturini</name>
    <dbReference type="NCBI Taxonomy" id="241478"/>
    <lineage>
        <taxon>Eukaryota</taxon>
        <taxon>Metazoa</taxon>
        <taxon>Ecdysozoa</taxon>
        <taxon>Nematoda</taxon>
        <taxon>Enoplea</taxon>
        <taxon>Dorylaimia</taxon>
        <taxon>Dioctophymatida</taxon>
        <taxon>Dioctophymatoidea</taxon>
        <taxon>Soboliphymatidae</taxon>
        <taxon>Soboliphyme</taxon>
    </lineage>
</organism>
<dbReference type="Proteomes" id="UP000270296">
    <property type="component" value="Unassembled WGS sequence"/>
</dbReference>
<sequence>MCPLRSSANEMTTPFSSSLLASFLISPAVEDGSCGHAEEASLHVISLIDRSITRNGERGAVPSVPPLVGSRSRLLRAGMRQQICPGIGHAFPPVRLLLPPKSS</sequence>
<dbReference type="EMBL" id="UZAM01011736">
    <property type="protein sequence ID" value="VDP17946.1"/>
    <property type="molecule type" value="Genomic_DNA"/>
</dbReference>
<dbReference type="AlphaFoldDB" id="A0A183IY66"/>
<reference evidence="3" key="1">
    <citation type="submission" date="2016-06" db="UniProtKB">
        <authorList>
            <consortium name="WormBaseParasite"/>
        </authorList>
    </citation>
    <scope>IDENTIFICATION</scope>
</reference>
<proteinExistence type="predicted"/>
<evidence type="ECO:0000313" key="2">
    <source>
        <dbReference type="Proteomes" id="UP000270296"/>
    </source>
</evidence>
<evidence type="ECO:0000313" key="1">
    <source>
        <dbReference type="EMBL" id="VDP17946.1"/>
    </source>
</evidence>
<protein>
    <submittedName>
        <fullName evidence="3">Secreted protein</fullName>
    </submittedName>
</protein>
<gene>
    <name evidence="1" type="ORF">SBAD_LOCUS8564</name>
</gene>
<accession>A0A183IY66</accession>
<dbReference type="WBParaSite" id="SBAD_0000887501-mRNA-1">
    <property type="protein sequence ID" value="SBAD_0000887501-mRNA-1"/>
    <property type="gene ID" value="SBAD_0000887501"/>
</dbReference>
<keyword evidence="2" id="KW-1185">Reference proteome</keyword>
<evidence type="ECO:0000313" key="3">
    <source>
        <dbReference type="WBParaSite" id="SBAD_0000887501-mRNA-1"/>
    </source>
</evidence>
<reference evidence="1 2" key="2">
    <citation type="submission" date="2018-11" db="EMBL/GenBank/DDBJ databases">
        <authorList>
            <consortium name="Pathogen Informatics"/>
        </authorList>
    </citation>
    <scope>NUCLEOTIDE SEQUENCE [LARGE SCALE GENOMIC DNA]</scope>
</reference>